<dbReference type="EMBL" id="MFEN01000065">
    <property type="protein sequence ID" value="OGE82703.1"/>
    <property type="molecule type" value="Genomic_DNA"/>
</dbReference>
<comment type="caution">
    <text evidence="1">The sequence shown here is derived from an EMBL/GenBank/DDBJ whole genome shotgun (WGS) entry which is preliminary data.</text>
</comment>
<dbReference type="Gene3D" id="1.20.1440.60">
    <property type="entry name" value="23S rRNA-intervening sequence"/>
    <property type="match status" value="1"/>
</dbReference>
<dbReference type="InterPro" id="IPR036583">
    <property type="entry name" value="23S_rRNA_IVS_sf"/>
</dbReference>
<evidence type="ECO:0008006" key="3">
    <source>
        <dbReference type="Google" id="ProtNLM"/>
    </source>
</evidence>
<dbReference type="PANTHER" id="PTHR38471:SF2">
    <property type="entry name" value="FOUR HELIX BUNDLE PROTEIN"/>
    <property type="match status" value="1"/>
</dbReference>
<dbReference type="SUPFAM" id="SSF158446">
    <property type="entry name" value="IVS-encoded protein-like"/>
    <property type="match status" value="1"/>
</dbReference>
<dbReference type="CDD" id="cd16377">
    <property type="entry name" value="23S_rRNA_IVP_like"/>
    <property type="match status" value="1"/>
</dbReference>
<evidence type="ECO:0000313" key="1">
    <source>
        <dbReference type="EMBL" id="OGE82703.1"/>
    </source>
</evidence>
<organism evidence="1 2">
    <name type="scientific">Candidatus Doudnabacteria bacterium RIFCSPHIGHO2_01_FULL_49_9</name>
    <dbReference type="NCBI Taxonomy" id="1817827"/>
    <lineage>
        <taxon>Bacteria</taxon>
        <taxon>Candidatus Doudnaibacteriota</taxon>
    </lineage>
</organism>
<dbReference type="NCBIfam" id="TIGR02436">
    <property type="entry name" value="four helix bundle protein"/>
    <property type="match status" value="1"/>
</dbReference>
<sequence length="152" mass="17372">MATIERFEDLICWQKARELTKRVYVALKDCKDFGFRDQIQRAAVSVLSNIAEGFERGTKQEFLNYLYIAKGSAGEVRAQLYVALDVGYLNIETFKNLNSLAVDCSRLIQSFAEKVKDGARSGTQFKSIPKKDIGLELLKQHAPEIYERYHGR</sequence>
<dbReference type="InterPro" id="IPR012657">
    <property type="entry name" value="23S_rRNA-intervening_sequence"/>
</dbReference>
<proteinExistence type="predicted"/>
<dbReference type="Pfam" id="PF05635">
    <property type="entry name" value="23S_rRNA_IVP"/>
    <property type="match status" value="1"/>
</dbReference>
<evidence type="ECO:0000313" key="2">
    <source>
        <dbReference type="Proteomes" id="UP000176339"/>
    </source>
</evidence>
<dbReference type="PANTHER" id="PTHR38471">
    <property type="entry name" value="FOUR HELIX BUNDLE PROTEIN"/>
    <property type="match status" value="1"/>
</dbReference>
<dbReference type="AlphaFoldDB" id="A0A1F5NYM8"/>
<dbReference type="Proteomes" id="UP000176339">
    <property type="component" value="Unassembled WGS sequence"/>
</dbReference>
<protein>
    <recommendedName>
        <fullName evidence="3">Four helix bundle protein</fullName>
    </recommendedName>
</protein>
<reference evidence="1 2" key="1">
    <citation type="journal article" date="2016" name="Nat. Commun.">
        <title>Thousands of microbial genomes shed light on interconnected biogeochemical processes in an aquifer system.</title>
        <authorList>
            <person name="Anantharaman K."/>
            <person name="Brown C.T."/>
            <person name="Hug L.A."/>
            <person name="Sharon I."/>
            <person name="Castelle C.J."/>
            <person name="Probst A.J."/>
            <person name="Thomas B.C."/>
            <person name="Singh A."/>
            <person name="Wilkins M.J."/>
            <person name="Karaoz U."/>
            <person name="Brodie E.L."/>
            <person name="Williams K.H."/>
            <person name="Hubbard S.S."/>
            <person name="Banfield J.F."/>
        </authorList>
    </citation>
    <scope>NUCLEOTIDE SEQUENCE [LARGE SCALE GENOMIC DNA]</scope>
</reference>
<accession>A0A1F5NYM8</accession>
<gene>
    <name evidence="1" type="ORF">A2846_01570</name>
</gene>
<name>A0A1F5NYM8_9BACT</name>